<name>A0A936K6L6_9BACT</name>
<dbReference type="AlphaFoldDB" id="A0A936K6L6"/>
<proteinExistence type="predicted"/>
<evidence type="ECO:0000313" key="3">
    <source>
        <dbReference type="Proteomes" id="UP000709959"/>
    </source>
</evidence>
<comment type="caution">
    <text evidence="2">The sequence shown here is derived from an EMBL/GenBank/DDBJ whole genome shotgun (WGS) entry which is preliminary data.</text>
</comment>
<dbReference type="Pfam" id="PF09538">
    <property type="entry name" value="FYDLN_acid"/>
    <property type="match status" value="1"/>
</dbReference>
<organism evidence="2 3">
    <name type="scientific">Candidatus Geothrix odensensis</name>
    <dbReference type="NCBI Taxonomy" id="2954440"/>
    <lineage>
        <taxon>Bacteria</taxon>
        <taxon>Pseudomonadati</taxon>
        <taxon>Acidobacteriota</taxon>
        <taxon>Holophagae</taxon>
        <taxon>Holophagales</taxon>
        <taxon>Holophagaceae</taxon>
        <taxon>Geothrix</taxon>
    </lineage>
</organism>
<gene>
    <name evidence="2" type="ORF">IPN91_06465</name>
</gene>
<reference evidence="2 3" key="1">
    <citation type="submission" date="2020-10" db="EMBL/GenBank/DDBJ databases">
        <title>Connecting structure to function with the recovery of over 1000 high-quality activated sludge metagenome-assembled genomes encoding full-length rRNA genes using long-read sequencing.</title>
        <authorList>
            <person name="Singleton C.M."/>
            <person name="Petriglieri F."/>
            <person name="Kristensen J.M."/>
            <person name="Kirkegaard R.H."/>
            <person name="Michaelsen T.Y."/>
            <person name="Andersen M.H."/>
            <person name="Karst S.M."/>
            <person name="Dueholm M.S."/>
            <person name="Nielsen P.H."/>
            <person name="Albertsen M."/>
        </authorList>
    </citation>
    <scope>NUCLEOTIDE SEQUENCE [LARGE SCALE GENOMIC DNA]</scope>
    <source>
        <strain evidence="2">OdNE_18-Q3-R46-58_MAXAC.008</strain>
    </source>
</reference>
<protein>
    <submittedName>
        <fullName evidence="2">FYDLN acid domain-containing protein</fullName>
    </submittedName>
</protein>
<dbReference type="Proteomes" id="UP000709959">
    <property type="component" value="Unassembled WGS sequence"/>
</dbReference>
<dbReference type="InterPro" id="IPR012644">
    <property type="entry name" value="CHP02300_FYDLN_acid"/>
</dbReference>
<accession>A0A936K6L6</accession>
<feature type="compositionally biased region" description="Basic and acidic residues" evidence="1">
    <location>
        <begin position="55"/>
        <end position="67"/>
    </location>
</feature>
<evidence type="ECO:0000256" key="1">
    <source>
        <dbReference type="SAM" id="MobiDB-lite"/>
    </source>
</evidence>
<feature type="region of interest" description="Disordered" evidence="1">
    <location>
        <begin position="31"/>
        <end position="75"/>
    </location>
</feature>
<dbReference type="EMBL" id="JADKCH010000004">
    <property type="protein sequence ID" value="MBK8572285.1"/>
    <property type="molecule type" value="Genomic_DNA"/>
</dbReference>
<evidence type="ECO:0000313" key="2">
    <source>
        <dbReference type="EMBL" id="MBK8572285.1"/>
    </source>
</evidence>
<sequence length="75" mass="8313">MADLGKKFTCFQCAAKFYDFGKPEALCPKCGANQKTAPAKPKAVKKENQVGPGLSRDRARSPRREDPPWVSIMSR</sequence>